<evidence type="ECO:0000313" key="2">
    <source>
        <dbReference type="Proteomes" id="UP000564385"/>
    </source>
</evidence>
<proteinExistence type="predicted"/>
<comment type="caution">
    <text evidence="1">The sequence shown here is derived from an EMBL/GenBank/DDBJ whole genome shotgun (WGS) entry which is preliminary data.</text>
</comment>
<dbReference type="EMBL" id="JACCCU010000002">
    <property type="protein sequence ID" value="NYF91518.1"/>
    <property type="molecule type" value="Genomic_DNA"/>
</dbReference>
<evidence type="ECO:0000313" key="1">
    <source>
        <dbReference type="EMBL" id="NYF91518.1"/>
    </source>
</evidence>
<reference evidence="1 2" key="1">
    <citation type="submission" date="2020-07" db="EMBL/GenBank/DDBJ databases">
        <title>Genomic Encyclopedia of Type Strains, Phase IV (KMG-V): Genome sequencing to study the core and pangenomes of soil and plant-associated prokaryotes.</title>
        <authorList>
            <person name="Whitman W."/>
        </authorList>
    </citation>
    <scope>NUCLEOTIDE SEQUENCE [LARGE SCALE GENOMIC DNA]</scope>
    <source>
        <strain evidence="1 2">M8UP22</strain>
    </source>
</reference>
<name>A0A852VFA0_9BACT</name>
<sequence length="77" mass="8632">MPVKSDALLTLWDIENMPACDEGMDLARRFLEAAGECVNTLGHGRTSSSRNDLLWTHTAMVNHSDKCEKCNEVLRLL</sequence>
<gene>
    <name evidence="1" type="ORF">HDF08_003620</name>
</gene>
<protein>
    <submittedName>
        <fullName evidence="1">Uncharacterized protein</fullName>
    </submittedName>
</protein>
<organism evidence="1 2">
    <name type="scientific">Tunturiibacter lichenicola</name>
    <dbReference type="NCBI Taxonomy" id="2051959"/>
    <lineage>
        <taxon>Bacteria</taxon>
        <taxon>Pseudomonadati</taxon>
        <taxon>Acidobacteriota</taxon>
        <taxon>Terriglobia</taxon>
        <taxon>Terriglobales</taxon>
        <taxon>Acidobacteriaceae</taxon>
        <taxon>Tunturiibacter</taxon>
    </lineage>
</organism>
<dbReference type="Proteomes" id="UP000564385">
    <property type="component" value="Unassembled WGS sequence"/>
</dbReference>
<dbReference type="AlphaFoldDB" id="A0A852VFA0"/>
<accession>A0A852VFA0</accession>